<protein>
    <submittedName>
        <fullName evidence="1">Ferredoxin--NADP reductase 2</fullName>
    </submittedName>
</protein>
<accession>A0A0A9X8Y7</accession>
<reference evidence="1" key="2">
    <citation type="submission" date="2014-07" db="EMBL/GenBank/DDBJ databases">
        <authorList>
            <person name="Hull J."/>
        </authorList>
    </citation>
    <scope>NUCLEOTIDE SEQUENCE</scope>
</reference>
<sequence length="119" mass="13802">MENMMRKRNVMAALIIKEMIDGDEEEELILTKYAKVRKRVSDVFSNRRNEGMFSSLNKNHLLDDEEKFQSYFRLTRERFFFILNIINLESKTIAPAYCAVDSSSTSLANHANATRSALT</sequence>
<dbReference type="AlphaFoldDB" id="A0A0A9X8Y7"/>
<proteinExistence type="predicted"/>
<name>A0A0A9X8Y7_LYGHE</name>
<evidence type="ECO:0000313" key="1">
    <source>
        <dbReference type="EMBL" id="JAG13555.1"/>
    </source>
</evidence>
<gene>
    <name evidence="1" type="primary">yumC</name>
    <name evidence="1" type="ORF">CM83_39418</name>
</gene>
<dbReference type="EMBL" id="GBHO01030049">
    <property type="protein sequence ID" value="JAG13555.1"/>
    <property type="molecule type" value="Transcribed_RNA"/>
</dbReference>
<reference evidence="1" key="1">
    <citation type="journal article" date="2014" name="PLoS ONE">
        <title>Transcriptome-Based Identification of ABC Transporters in the Western Tarnished Plant Bug Lygus hesperus.</title>
        <authorList>
            <person name="Hull J.J."/>
            <person name="Chaney K."/>
            <person name="Geib S.M."/>
            <person name="Fabrick J.A."/>
            <person name="Brent C.S."/>
            <person name="Walsh D."/>
            <person name="Lavine L.C."/>
        </authorList>
    </citation>
    <scope>NUCLEOTIDE SEQUENCE</scope>
</reference>
<organism evidence="1">
    <name type="scientific">Lygus hesperus</name>
    <name type="common">Western plant bug</name>
    <dbReference type="NCBI Taxonomy" id="30085"/>
    <lineage>
        <taxon>Eukaryota</taxon>
        <taxon>Metazoa</taxon>
        <taxon>Ecdysozoa</taxon>
        <taxon>Arthropoda</taxon>
        <taxon>Hexapoda</taxon>
        <taxon>Insecta</taxon>
        <taxon>Pterygota</taxon>
        <taxon>Neoptera</taxon>
        <taxon>Paraneoptera</taxon>
        <taxon>Hemiptera</taxon>
        <taxon>Heteroptera</taxon>
        <taxon>Panheteroptera</taxon>
        <taxon>Cimicomorpha</taxon>
        <taxon>Miridae</taxon>
        <taxon>Mirini</taxon>
        <taxon>Lygus</taxon>
    </lineage>
</organism>